<feature type="domain" description="CCT" evidence="4">
    <location>
        <begin position="181"/>
        <end position="223"/>
    </location>
</feature>
<evidence type="ECO:0000256" key="3">
    <source>
        <dbReference type="PROSITE-ProRule" id="PRU00357"/>
    </source>
</evidence>
<reference evidence="5" key="1">
    <citation type="journal article" date="2020" name="Nat. Genet.">
        <title>Genomic diversifications of five Gossypium allopolyploid species and their impact on cotton improvement.</title>
        <authorList>
            <person name="Chen Z.J."/>
            <person name="Sreedasyam A."/>
            <person name="Ando A."/>
            <person name="Song Q."/>
            <person name="De Santiago L.M."/>
            <person name="Hulse-Kemp A.M."/>
            <person name="Ding M."/>
            <person name="Ye W."/>
            <person name="Kirkbride R.C."/>
            <person name="Jenkins J."/>
            <person name="Plott C."/>
            <person name="Lovell J."/>
            <person name="Lin Y.M."/>
            <person name="Vaughn R."/>
            <person name="Liu B."/>
            <person name="Simpson S."/>
            <person name="Scheffler B.E."/>
            <person name="Wen L."/>
            <person name="Saski C.A."/>
            <person name="Grover C.E."/>
            <person name="Hu G."/>
            <person name="Conover J.L."/>
            <person name="Carlson J.W."/>
            <person name="Shu S."/>
            <person name="Boston L.B."/>
            <person name="Williams M."/>
            <person name="Peterson D.G."/>
            <person name="McGee K."/>
            <person name="Jones D.C."/>
            <person name="Wendel J.F."/>
            <person name="Stelly D.M."/>
            <person name="Grimwood J."/>
            <person name="Schmutz J."/>
        </authorList>
    </citation>
    <scope>NUCLEOTIDE SEQUENCE [LARGE SCALE GENOMIC DNA]</scope>
    <source>
        <strain evidence="5">cv. TM-1</strain>
    </source>
</reference>
<dbReference type="RefSeq" id="XP_016739475.1">
    <property type="nucleotide sequence ID" value="XM_016883986.2"/>
</dbReference>
<dbReference type="GO" id="GO:0003700">
    <property type="term" value="F:DNA-binding transcription factor activity"/>
    <property type="evidence" value="ECO:0007669"/>
    <property type="project" value="TreeGrafter"/>
</dbReference>
<dbReference type="GeneID" id="107949252"/>
<dbReference type="GO" id="GO:0009909">
    <property type="term" value="P:regulation of flower development"/>
    <property type="evidence" value="ECO:0007669"/>
    <property type="project" value="InterPro"/>
</dbReference>
<dbReference type="InterPro" id="IPR045281">
    <property type="entry name" value="CONSTANS-like"/>
</dbReference>
<dbReference type="AlphaFoldDB" id="A0A1U8NKU3"/>
<comment type="subcellular location">
    <subcellularLocation>
        <location evidence="1 3">Nucleus</location>
    </subcellularLocation>
</comment>
<dbReference type="GO" id="GO:0005634">
    <property type="term" value="C:nucleus"/>
    <property type="evidence" value="ECO:0007669"/>
    <property type="project" value="UniProtKB-SubCell"/>
</dbReference>
<keyword evidence="5" id="KW-1185">Reference proteome</keyword>
<accession>A0A1U8NKU3</accession>
<organism evidence="5 6">
    <name type="scientific">Gossypium hirsutum</name>
    <name type="common">Upland cotton</name>
    <name type="synonym">Gossypium mexicanum</name>
    <dbReference type="NCBI Taxonomy" id="3635"/>
    <lineage>
        <taxon>Eukaryota</taxon>
        <taxon>Viridiplantae</taxon>
        <taxon>Streptophyta</taxon>
        <taxon>Embryophyta</taxon>
        <taxon>Tracheophyta</taxon>
        <taxon>Spermatophyta</taxon>
        <taxon>Magnoliopsida</taxon>
        <taxon>eudicotyledons</taxon>
        <taxon>Gunneridae</taxon>
        <taxon>Pentapetalae</taxon>
        <taxon>rosids</taxon>
        <taxon>malvids</taxon>
        <taxon>Malvales</taxon>
        <taxon>Malvaceae</taxon>
        <taxon>Malvoideae</taxon>
        <taxon>Gossypium</taxon>
    </lineage>
</organism>
<dbReference type="OMA" id="LEMKNDD"/>
<evidence type="ECO:0000313" key="5">
    <source>
        <dbReference type="Proteomes" id="UP000818029"/>
    </source>
</evidence>
<dbReference type="PANTHER" id="PTHR31319">
    <property type="entry name" value="ZINC FINGER PROTEIN CONSTANS-LIKE 4"/>
    <property type="match status" value="1"/>
</dbReference>
<dbReference type="Proteomes" id="UP000818029">
    <property type="component" value="Chromosome A04"/>
</dbReference>
<dbReference type="SMR" id="A0A1U8NKU3"/>
<dbReference type="InterPro" id="IPR010402">
    <property type="entry name" value="CCT_domain"/>
</dbReference>
<protein>
    <recommendedName>
        <fullName evidence="4">CCT domain-containing protein</fullName>
    </recommendedName>
</protein>
<dbReference type="OrthoDB" id="153872at2759"/>
<sequence>MAYSIPKLYSTYSFPNDFSQFPNPLTVSQENYTACGAIPGASWDHEDISFPTFLDNGGVDVFQQDSNLTSPVSVSVPVPAALFPELIGISSDLDVPTALPHHFNNVAAGFCGIGTIQNLGARYQLQDVCEFGDECTGFVHQDFKPIDPTLGQNLGIQGNRMRLPAIEDSNLKVGRYSVEERKDRILRYLKKRNQRNFNKTIKYACRKTLADRRVRVRGRFARNTEICEHQDMVLKREDDNLPNDKNLYNCCEAVQMKHDEDDWLQEAMANLMYLPYIAG</sequence>
<dbReference type="STRING" id="3635.A0A1U8NKU3"/>
<dbReference type="PaxDb" id="3635-A0A1U8NKU3"/>
<name>A0A1U8NKU3_GOSHI</name>
<dbReference type="KEGG" id="ghi:107949252"/>
<dbReference type="PROSITE" id="PS51017">
    <property type="entry name" value="CCT"/>
    <property type="match status" value="1"/>
</dbReference>
<evidence type="ECO:0000259" key="4">
    <source>
        <dbReference type="PROSITE" id="PS51017"/>
    </source>
</evidence>
<evidence type="ECO:0000256" key="2">
    <source>
        <dbReference type="ARBA" id="ARBA00023242"/>
    </source>
</evidence>
<gene>
    <name evidence="6" type="primary">LOC107949252</name>
</gene>
<evidence type="ECO:0000256" key="1">
    <source>
        <dbReference type="ARBA" id="ARBA00004123"/>
    </source>
</evidence>
<proteinExistence type="predicted"/>
<dbReference type="PANTHER" id="PTHR31319:SF110">
    <property type="entry name" value="CCT MOTIF FAMILY PROTEIN"/>
    <property type="match status" value="1"/>
</dbReference>
<keyword evidence="2 3" id="KW-0539">Nucleus</keyword>
<reference evidence="6" key="2">
    <citation type="submission" date="2025-08" db="UniProtKB">
        <authorList>
            <consortium name="RefSeq"/>
        </authorList>
    </citation>
    <scope>IDENTIFICATION</scope>
</reference>
<dbReference type="Pfam" id="PF06203">
    <property type="entry name" value="CCT"/>
    <property type="match status" value="1"/>
</dbReference>
<evidence type="ECO:0000313" key="6">
    <source>
        <dbReference type="RefSeq" id="XP_016739475.1"/>
    </source>
</evidence>